<keyword evidence="2" id="KW-1185">Reference proteome</keyword>
<organism evidence="2">
    <name type="scientific">Drosophila sechellia</name>
    <name type="common">Fruit fly</name>
    <dbReference type="NCBI Taxonomy" id="7238"/>
    <lineage>
        <taxon>Eukaryota</taxon>
        <taxon>Metazoa</taxon>
        <taxon>Ecdysozoa</taxon>
        <taxon>Arthropoda</taxon>
        <taxon>Hexapoda</taxon>
        <taxon>Insecta</taxon>
        <taxon>Pterygota</taxon>
        <taxon>Neoptera</taxon>
        <taxon>Endopterygota</taxon>
        <taxon>Diptera</taxon>
        <taxon>Brachycera</taxon>
        <taxon>Muscomorpha</taxon>
        <taxon>Ephydroidea</taxon>
        <taxon>Drosophilidae</taxon>
        <taxon>Drosophila</taxon>
        <taxon>Sophophora</taxon>
    </lineage>
</organism>
<dbReference type="Proteomes" id="UP000001292">
    <property type="component" value="Unassembled WGS sequence"/>
</dbReference>
<dbReference type="AlphaFoldDB" id="B4IKU6"/>
<dbReference type="HOGENOM" id="CLU_174262_0_0_1"/>
<gene>
    <name evidence="1" type="primary">Dsec\GM26736</name>
    <name evidence="1" type="ORF">Dsec_GM26736</name>
</gene>
<proteinExistence type="predicted"/>
<reference evidence="1 2" key="1">
    <citation type="journal article" date="2007" name="Nature">
        <title>Evolution of genes and genomes on the Drosophila phylogeny.</title>
        <authorList>
            <consortium name="Drosophila 12 Genomes Consortium"/>
            <person name="Clark A.G."/>
            <person name="Eisen M.B."/>
            <person name="Smith D.R."/>
            <person name="Bergman C.M."/>
            <person name="Oliver B."/>
            <person name="Markow T.A."/>
            <person name="Kaufman T.C."/>
            <person name="Kellis M."/>
            <person name="Gelbart W."/>
            <person name="Iyer V.N."/>
            <person name="Pollard D.A."/>
            <person name="Sackton T.B."/>
            <person name="Larracuente A.M."/>
            <person name="Singh N.D."/>
            <person name="Abad J.P."/>
            <person name="Abt D.N."/>
            <person name="Adryan B."/>
            <person name="Aguade M."/>
            <person name="Akashi H."/>
            <person name="Anderson W.W."/>
            <person name="Aquadro C.F."/>
            <person name="Ardell D.H."/>
            <person name="Arguello R."/>
            <person name="Artieri C.G."/>
            <person name="Barbash D.A."/>
            <person name="Barker D."/>
            <person name="Barsanti P."/>
            <person name="Batterham P."/>
            <person name="Batzoglou S."/>
            <person name="Begun D."/>
            <person name="Bhutkar A."/>
            <person name="Blanco E."/>
            <person name="Bosak S.A."/>
            <person name="Bradley R.K."/>
            <person name="Brand A.D."/>
            <person name="Brent M.R."/>
            <person name="Brooks A.N."/>
            <person name="Brown R.H."/>
            <person name="Butlin R.K."/>
            <person name="Caggese C."/>
            <person name="Calvi B.R."/>
            <person name="Bernardo de Carvalho A."/>
            <person name="Caspi A."/>
            <person name="Castrezana S."/>
            <person name="Celniker S.E."/>
            <person name="Chang J.L."/>
            <person name="Chapple C."/>
            <person name="Chatterji S."/>
            <person name="Chinwalla A."/>
            <person name="Civetta A."/>
            <person name="Clifton S.W."/>
            <person name="Comeron J.M."/>
            <person name="Costello J.C."/>
            <person name="Coyne J.A."/>
            <person name="Daub J."/>
            <person name="David R.G."/>
            <person name="Delcher A.L."/>
            <person name="Delehaunty K."/>
            <person name="Do C.B."/>
            <person name="Ebling H."/>
            <person name="Edwards K."/>
            <person name="Eickbush T."/>
            <person name="Evans J.D."/>
            <person name="Filipski A."/>
            <person name="Findeiss S."/>
            <person name="Freyhult E."/>
            <person name="Fulton L."/>
            <person name="Fulton R."/>
            <person name="Garcia A.C."/>
            <person name="Gardiner A."/>
            <person name="Garfield D.A."/>
            <person name="Garvin B.E."/>
            <person name="Gibson G."/>
            <person name="Gilbert D."/>
            <person name="Gnerre S."/>
            <person name="Godfrey J."/>
            <person name="Good R."/>
            <person name="Gotea V."/>
            <person name="Gravely B."/>
            <person name="Greenberg A.J."/>
            <person name="Griffiths-Jones S."/>
            <person name="Gross S."/>
            <person name="Guigo R."/>
            <person name="Gustafson E.A."/>
            <person name="Haerty W."/>
            <person name="Hahn M.W."/>
            <person name="Halligan D.L."/>
            <person name="Halpern A.L."/>
            <person name="Halter G.M."/>
            <person name="Han M.V."/>
            <person name="Heger A."/>
            <person name="Hillier L."/>
            <person name="Hinrichs A.S."/>
            <person name="Holmes I."/>
            <person name="Hoskins R.A."/>
            <person name="Hubisz M.J."/>
            <person name="Hultmark D."/>
            <person name="Huntley M.A."/>
            <person name="Jaffe D.B."/>
            <person name="Jagadeeshan S."/>
            <person name="Jeck W.R."/>
            <person name="Johnson J."/>
            <person name="Jones C.D."/>
            <person name="Jordan W.C."/>
            <person name="Karpen G.H."/>
            <person name="Kataoka E."/>
            <person name="Keightley P.D."/>
            <person name="Kheradpour P."/>
            <person name="Kirkness E.F."/>
            <person name="Koerich L.B."/>
            <person name="Kristiansen K."/>
            <person name="Kudrna D."/>
            <person name="Kulathinal R.J."/>
            <person name="Kumar S."/>
            <person name="Kwok R."/>
            <person name="Lander E."/>
            <person name="Langley C.H."/>
            <person name="Lapoint R."/>
            <person name="Lazzaro B.P."/>
            <person name="Lee S.J."/>
            <person name="Levesque L."/>
            <person name="Li R."/>
            <person name="Lin C.F."/>
            <person name="Lin M.F."/>
            <person name="Lindblad-Toh K."/>
            <person name="Llopart A."/>
            <person name="Long M."/>
            <person name="Low L."/>
            <person name="Lozovsky E."/>
            <person name="Lu J."/>
            <person name="Luo M."/>
            <person name="Machado C.A."/>
            <person name="Makalowski W."/>
            <person name="Marzo M."/>
            <person name="Matsuda M."/>
            <person name="Matzkin L."/>
            <person name="McAllister B."/>
            <person name="McBride C.S."/>
            <person name="McKernan B."/>
            <person name="McKernan K."/>
            <person name="Mendez-Lago M."/>
            <person name="Minx P."/>
            <person name="Mollenhauer M.U."/>
            <person name="Montooth K."/>
            <person name="Mount S.M."/>
            <person name="Mu X."/>
            <person name="Myers E."/>
            <person name="Negre B."/>
            <person name="Newfeld S."/>
            <person name="Nielsen R."/>
            <person name="Noor M.A."/>
            <person name="O'Grady P."/>
            <person name="Pachter L."/>
            <person name="Papaceit M."/>
            <person name="Parisi M.J."/>
            <person name="Parisi M."/>
            <person name="Parts L."/>
            <person name="Pedersen J.S."/>
            <person name="Pesole G."/>
            <person name="Phillippy A.M."/>
            <person name="Ponting C.P."/>
            <person name="Pop M."/>
            <person name="Porcelli D."/>
            <person name="Powell J.R."/>
            <person name="Prohaska S."/>
            <person name="Pruitt K."/>
            <person name="Puig M."/>
            <person name="Quesneville H."/>
            <person name="Ram K.R."/>
            <person name="Rand D."/>
            <person name="Rasmussen M.D."/>
            <person name="Reed L.K."/>
            <person name="Reenan R."/>
            <person name="Reily A."/>
            <person name="Remington K.A."/>
            <person name="Rieger T.T."/>
            <person name="Ritchie M.G."/>
            <person name="Robin C."/>
            <person name="Rogers Y.H."/>
            <person name="Rohde C."/>
            <person name="Rozas J."/>
            <person name="Rubenfield M.J."/>
            <person name="Ruiz A."/>
            <person name="Russo S."/>
            <person name="Salzberg S.L."/>
            <person name="Sanchez-Gracia A."/>
            <person name="Saranga D.J."/>
            <person name="Sato H."/>
            <person name="Schaeffer S.W."/>
            <person name="Schatz M.C."/>
            <person name="Schlenke T."/>
            <person name="Schwartz R."/>
            <person name="Segarra C."/>
            <person name="Singh R.S."/>
            <person name="Sirot L."/>
            <person name="Sirota M."/>
            <person name="Sisneros N.B."/>
            <person name="Smith C.D."/>
            <person name="Smith T.F."/>
            <person name="Spieth J."/>
            <person name="Stage D.E."/>
            <person name="Stark A."/>
            <person name="Stephan W."/>
            <person name="Strausberg R.L."/>
            <person name="Strempel S."/>
            <person name="Sturgill D."/>
            <person name="Sutton G."/>
            <person name="Sutton G.G."/>
            <person name="Tao W."/>
            <person name="Teichmann S."/>
            <person name="Tobari Y.N."/>
            <person name="Tomimura Y."/>
            <person name="Tsolas J.M."/>
            <person name="Valente V.L."/>
            <person name="Venter E."/>
            <person name="Venter J.C."/>
            <person name="Vicario S."/>
            <person name="Vieira F.G."/>
            <person name="Vilella A.J."/>
            <person name="Villasante A."/>
            <person name="Walenz B."/>
            <person name="Wang J."/>
            <person name="Wasserman M."/>
            <person name="Watts T."/>
            <person name="Wilson D."/>
            <person name="Wilson R.K."/>
            <person name="Wing R.A."/>
            <person name="Wolfner M.F."/>
            <person name="Wong A."/>
            <person name="Wong G.K."/>
            <person name="Wu C.I."/>
            <person name="Wu G."/>
            <person name="Yamamoto D."/>
            <person name="Yang H.P."/>
            <person name="Yang S.P."/>
            <person name="Yorke J.A."/>
            <person name="Yoshida K."/>
            <person name="Zdobnov E."/>
            <person name="Zhang P."/>
            <person name="Zhang Y."/>
            <person name="Zimin A.V."/>
            <person name="Baldwin J."/>
            <person name="Abdouelleil A."/>
            <person name="Abdulkadir J."/>
            <person name="Abebe A."/>
            <person name="Abera B."/>
            <person name="Abreu J."/>
            <person name="Acer S.C."/>
            <person name="Aftuck L."/>
            <person name="Alexander A."/>
            <person name="An P."/>
            <person name="Anderson E."/>
            <person name="Anderson S."/>
            <person name="Arachi H."/>
            <person name="Azer M."/>
            <person name="Bachantsang P."/>
            <person name="Barry A."/>
            <person name="Bayul T."/>
            <person name="Berlin A."/>
            <person name="Bessette D."/>
            <person name="Bloom T."/>
            <person name="Blye J."/>
            <person name="Boguslavskiy L."/>
            <person name="Bonnet C."/>
            <person name="Boukhgalter B."/>
            <person name="Bourzgui I."/>
            <person name="Brown A."/>
            <person name="Cahill P."/>
            <person name="Channer S."/>
            <person name="Cheshatsang Y."/>
            <person name="Chuda L."/>
            <person name="Citroen M."/>
            <person name="Collymore A."/>
            <person name="Cooke P."/>
            <person name="Costello M."/>
            <person name="D'Aco K."/>
            <person name="Daza R."/>
            <person name="De Haan G."/>
            <person name="DeGray S."/>
            <person name="DeMaso C."/>
            <person name="Dhargay N."/>
            <person name="Dooley K."/>
            <person name="Dooley E."/>
            <person name="Doricent M."/>
            <person name="Dorje P."/>
            <person name="Dorjee K."/>
            <person name="Dupes A."/>
            <person name="Elong R."/>
            <person name="Falk J."/>
            <person name="Farina A."/>
            <person name="Faro S."/>
            <person name="Ferguson D."/>
            <person name="Fisher S."/>
            <person name="Foley C.D."/>
            <person name="Franke A."/>
            <person name="Friedrich D."/>
            <person name="Gadbois L."/>
            <person name="Gearin G."/>
            <person name="Gearin C.R."/>
            <person name="Giannoukos G."/>
            <person name="Goode T."/>
            <person name="Graham J."/>
            <person name="Grandbois E."/>
            <person name="Grewal S."/>
            <person name="Gyaltsen K."/>
            <person name="Hafez N."/>
            <person name="Hagos B."/>
            <person name="Hall J."/>
            <person name="Henson C."/>
            <person name="Hollinger A."/>
            <person name="Honan T."/>
            <person name="Huard M.D."/>
            <person name="Hughes L."/>
            <person name="Hurhula B."/>
            <person name="Husby M.E."/>
            <person name="Kamat A."/>
            <person name="Kanga B."/>
            <person name="Kashin S."/>
            <person name="Khazanovich D."/>
            <person name="Kisner P."/>
            <person name="Lance K."/>
            <person name="Lara M."/>
            <person name="Lee W."/>
            <person name="Lennon N."/>
            <person name="Letendre F."/>
            <person name="LeVine R."/>
            <person name="Lipovsky A."/>
            <person name="Liu X."/>
            <person name="Liu J."/>
            <person name="Liu S."/>
            <person name="Lokyitsang T."/>
            <person name="Lokyitsang Y."/>
            <person name="Lubonja R."/>
            <person name="Lui A."/>
            <person name="MacDonald P."/>
            <person name="Magnisalis V."/>
            <person name="Maru K."/>
            <person name="Matthews C."/>
            <person name="McCusker W."/>
            <person name="McDonough S."/>
            <person name="Mehta T."/>
            <person name="Meldrim J."/>
            <person name="Meneus L."/>
            <person name="Mihai O."/>
            <person name="Mihalev A."/>
            <person name="Mihova T."/>
            <person name="Mittelman R."/>
            <person name="Mlenga V."/>
            <person name="Montmayeur A."/>
            <person name="Mulrain L."/>
            <person name="Navidi A."/>
            <person name="Naylor J."/>
            <person name="Negash T."/>
            <person name="Nguyen T."/>
            <person name="Nguyen N."/>
            <person name="Nicol R."/>
            <person name="Norbu C."/>
            <person name="Norbu N."/>
            <person name="Novod N."/>
            <person name="O'Neill B."/>
            <person name="Osman S."/>
            <person name="Markiewicz E."/>
            <person name="Oyono O.L."/>
            <person name="Patti C."/>
            <person name="Phunkhang P."/>
            <person name="Pierre F."/>
            <person name="Priest M."/>
            <person name="Raghuraman S."/>
            <person name="Rege F."/>
            <person name="Reyes R."/>
            <person name="Rise C."/>
            <person name="Rogov P."/>
            <person name="Ross K."/>
            <person name="Ryan E."/>
            <person name="Settipalli S."/>
            <person name="Shea T."/>
            <person name="Sherpa N."/>
            <person name="Shi L."/>
            <person name="Shih D."/>
            <person name="Sparrow T."/>
            <person name="Spaulding J."/>
            <person name="Stalker J."/>
            <person name="Stange-Thomann N."/>
            <person name="Stavropoulos S."/>
            <person name="Stone C."/>
            <person name="Strader C."/>
            <person name="Tesfaye S."/>
            <person name="Thomson T."/>
            <person name="Thoulutsang Y."/>
            <person name="Thoulutsang D."/>
            <person name="Topham K."/>
            <person name="Topping I."/>
            <person name="Tsamla T."/>
            <person name="Vassiliev H."/>
            <person name="Vo A."/>
            <person name="Wangchuk T."/>
            <person name="Wangdi T."/>
            <person name="Weiand M."/>
            <person name="Wilkinson J."/>
            <person name="Wilson A."/>
            <person name="Yadav S."/>
            <person name="Young G."/>
            <person name="Yu Q."/>
            <person name="Zembek L."/>
            <person name="Zhong D."/>
            <person name="Zimmer A."/>
            <person name="Zwirko Z."/>
            <person name="Jaffe D.B."/>
            <person name="Alvarez P."/>
            <person name="Brockman W."/>
            <person name="Butler J."/>
            <person name="Chin C."/>
            <person name="Gnerre S."/>
            <person name="Grabherr M."/>
            <person name="Kleber M."/>
            <person name="Mauceli E."/>
            <person name="MacCallum I."/>
        </authorList>
    </citation>
    <scope>NUCLEOTIDE SEQUENCE [LARGE SCALE GENOMIC DNA]</scope>
    <source>
        <strain evidence="2">Rob3c / Tucson 14021-0248.25</strain>
    </source>
</reference>
<dbReference type="EMBL" id="CH480857">
    <property type="protein sequence ID" value="EDW52704.1"/>
    <property type="molecule type" value="Genomic_DNA"/>
</dbReference>
<dbReference type="PhylomeDB" id="B4IKU6"/>
<name>B4IKU6_DROSE</name>
<evidence type="ECO:0000313" key="1">
    <source>
        <dbReference type="EMBL" id="EDW52704.1"/>
    </source>
</evidence>
<evidence type="ECO:0000313" key="2">
    <source>
        <dbReference type="Proteomes" id="UP000001292"/>
    </source>
</evidence>
<protein>
    <submittedName>
        <fullName evidence="1">GM26736</fullName>
    </submittedName>
</protein>
<sequence>MYRDIRKYVRSCESCMKYKTSQLQVDGRMLTQVPEETMCADFADLSAVETRKFDAVGPGGQILKVDRDRSYEEAED</sequence>
<accession>B4IKU6</accession>